<evidence type="ECO:0000313" key="2">
    <source>
        <dbReference type="Proteomes" id="UP000178323"/>
    </source>
</evidence>
<dbReference type="EMBL" id="MFFS01000077">
    <property type="protein sequence ID" value="OGF20931.1"/>
    <property type="molecule type" value="Genomic_DNA"/>
</dbReference>
<evidence type="ECO:0000313" key="1">
    <source>
        <dbReference type="EMBL" id="OGF20931.1"/>
    </source>
</evidence>
<comment type="caution">
    <text evidence="1">The sequence shown here is derived from an EMBL/GenBank/DDBJ whole genome shotgun (WGS) entry which is preliminary data.</text>
</comment>
<dbReference type="AlphaFoldDB" id="A0A1F5S3S6"/>
<dbReference type="Proteomes" id="UP000178323">
    <property type="component" value="Unassembled WGS sequence"/>
</dbReference>
<organism evidence="1 2">
    <name type="scientific">Candidatus Falkowbacteria bacterium RBG_13_39_14</name>
    <dbReference type="NCBI Taxonomy" id="1797985"/>
    <lineage>
        <taxon>Bacteria</taxon>
        <taxon>Candidatus Falkowiibacteriota</taxon>
    </lineage>
</organism>
<gene>
    <name evidence="1" type="ORF">A2Y83_00425</name>
</gene>
<protein>
    <submittedName>
        <fullName evidence="1">Uncharacterized protein</fullName>
    </submittedName>
</protein>
<name>A0A1F5S3S6_9BACT</name>
<accession>A0A1F5S3S6</accession>
<proteinExistence type="predicted"/>
<sequence>MAIVAFVFMKAYKSVIALLIVSSTIYAGLSQRTEAKFLKTRGIVNATDIQNAAAARICKVTPPGGTFATSTPVQIKCGRDVVAATYSWSGERINRIYNGRAETVYNPTINKRLQVNGKYRYVNQRGNIVIKNFSQRYEFNKAYRPAPYPYYYPYPKIQAQTVKTGHKITLPTLSQLSAKLAI</sequence>
<reference evidence="1 2" key="1">
    <citation type="journal article" date="2016" name="Nat. Commun.">
        <title>Thousands of microbial genomes shed light on interconnected biogeochemical processes in an aquifer system.</title>
        <authorList>
            <person name="Anantharaman K."/>
            <person name="Brown C.T."/>
            <person name="Hug L.A."/>
            <person name="Sharon I."/>
            <person name="Castelle C.J."/>
            <person name="Probst A.J."/>
            <person name="Thomas B.C."/>
            <person name="Singh A."/>
            <person name="Wilkins M.J."/>
            <person name="Karaoz U."/>
            <person name="Brodie E.L."/>
            <person name="Williams K.H."/>
            <person name="Hubbard S.S."/>
            <person name="Banfield J.F."/>
        </authorList>
    </citation>
    <scope>NUCLEOTIDE SEQUENCE [LARGE SCALE GENOMIC DNA]</scope>
</reference>